<keyword evidence="8 11" id="KW-0808">Transferase</keyword>
<evidence type="ECO:0000256" key="10">
    <source>
        <dbReference type="NCBIfam" id="TIGR03160"/>
    </source>
</evidence>
<dbReference type="UniPathway" id="UPA00061">
    <property type="reaction ID" value="UER00516"/>
</dbReference>
<evidence type="ECO:0000256" key="5">
    <source>
        <dbReference type="ARBA" id="ARBA00015486"/>
    </source>
</evidence>
<keyword evidence="6" id="KW-0169">Cobalamin biosynthesis</keyword>
<dbReference type="CDD" id="cd02439">
    <property type="entry name" value="DMB-PRT_CobT"/>
    <property type="match status" value="1"/>
</dbReference>
<name>A0A4V2SDL4_9FIRM</name>
<dbReference type="RefSeq" id="WP_132092562.1">
    <property type="nucleotide sequence ID" value="NZ_JANKAQ010000011.1"/>
</dbReference>
<reference evidence="11 12" key="1">
    <citation type="submission" date="2019-03" db="EMBL/GenBank/DDBJ databases">
        <title>Genomic Encyclopedia of Type Strains, Phase IV (KMG-IV): sequencing the most valuable type-strain genomes for metagenomic binning, comparative biology and taxonomic classification.</title>
        <authorList>
            <person name="Goeker M."/>
        </authorList>
    </citation>
    <scope>NUCLEOTIDE SEQUENCE [LARGE SCALE GENOMIC DNA]</scope>
    <source>
        <strain evidence="11 12">DSM 28559</strain>
    </source>
</reference>
<protein>
    <recommendedName>
        <fullName evidence="5 10">Nicotinate-nucleotide--dimethylbenzimidazole phosphoribosyltransferase</fullName>
        <ecNumber evidence="4 10">2.4.2.21</ecNumber>
    </recommendedName>
</protein>
<dbReference type="OrthoDB" id="9781491at2"/>
<evidence type="ECO:0000256" key="3">
    <source>
        <dbReference type="ARBA" id="ARBA00007110"/>
    </source>
</evidence>
<evidence type="ECO:0000256" key="1">
    <source>
        <dbReference type="ARBA" id="ARBA00002197"/>
    </source>
</evidence>
<keyword evidence="12" id="KW-1185">Reference proteome</keyword>
<evidence type="ECO:0000256" key="4">
    <source>
        <dbReference type="ARBA" id="ARBA00011991"/>
    </source>
</evidence>
<dbReference type="GO" id="GO:0009236">
    <property type="term" value="P:cobalamin biosynthetic process"/>
    <property type="evidence" value="ECO:0007669"/>
    <property type="project" value="UniProtKB-UniRule"/>
</dbReference>
<evidence type="ECO:0000256" key="9">
    <source>
        <dbReference type="ARBA" id="ARBA00047340"/>
    </source>
</evidence>
<comment type="function">
    <text evidence="1">Catalyzes the synthesis of alpha-ribazole-5'-phosphate from nicotinate mononucleotide (NAMN) and 5,6-dimethylbenzimidazole (DMB).</text>
</comment>
<dbReference type="InterPro" id="IPR023195">
    <property type="entry name" value="Nict_dMeBzImd_PRibTrfase_N"/>
</dbReference>
<gene>
    <name evidence="11" type="ORF">EV212_11031</name>
</gene>
<dbReference type="EMBL" id="SLXA01000010">
    <property type="protein sequence ID" value="TCO84008.1"/>
    <property type="molecule type" value="Genomic_DNA"/>
</dbReference>
<evidence type="ECO:0000256" key="2">
    <source>
        <dbReference type="ARBA" id="ARBA00005049"/>
    </source>
</evidence>
<dbReference type="Proteomes" id="UP000295711">
    <property type="component" value="Unassembled WGS sequence"/>
</dbReference>
<dbReference type="FunFam" id="3.40.50.10210:FF:000001">
    <property type="entry name" value="Nicotinate-nucleotide--dimethylbenzimidazole phosphoribosyltransferase"/>
    <property type="match status" value="1"/>
</dbReference>
<dbReference type="AlphaFoldDB" id="A0A4V2SDL4"/>
<evidence type="ECO:0000256" key="6">
    <source>
        <dbReference type="ARBA" id="ARBA00022573"/>
    </source>
</evidence>
<dbReference type="PANTHER" id="PTHR43463">
    <property type="entry name" value="NICOTINATE-NUCLEOTIDE--DIMETHYLBENZIMIDAZOLE PHOSPHORIBOSYLTRANSFERASE"/>
    <property type="match status" value="1"/>
</dbReference>
<dbReference type="InterPro" id="IPR036087">
    <property type="entry name" value="Nict_dMeBzImd_PRibTrfase_sf"/>
</dbReference>
<evidence type="ECO:0000313" key="12">
    <source>
        <dbReference type="Proteomes" id="UP000295711"/>
    </source>
</evidence>
<organism evidence="11 12">
    <name type="scientific">Frisingicoccus caecimuris</name>
    <dbReference type="NCBI Taxonomy" id="1796636"/>
    <lineage>
        <taxon>Bacteria</taxon>
        <taxon>Bacillati</taxon>
        <taxon>Bacillota</taxon>
        <taxon>Clostridia</taxon>
        <taxon>Lachnospirales</taxon>
        <taxon>Lachnospiraceae</taxon>
        <taxon>Frisingicoccus</taxon>
    </lineage>
</organism>
<evidence type="ECO:0000313" key="11">
    <source>
        <dbReference type="EMBL" id="TCO84008.1"/>
    </source>
</evidence>
<dbReference type="PANTHER" id="PTHR43463:SF1">
    <property type="entry name" value="NICOTINATE-NUCLEOTIDE--DIMETHYLBENZIMIDAZOLE PHOSPHORIBOSYLTRANSFERASE"/>
    <property type="match status" value="1"/>
</dbReference>
<keyword evidence="7 11" id="KW-0328">Glycosyltransferase</keyword>
<dbReference type="Gene3D" id="3.40.50.10210">
    <property type="match status" value="1"/>
</dbReference>
<sequence length="351" mass="37189">MLSLEEICERIQPADAEMMHQVWKIWDNKCIPLRSLDWLQETFVRIAGVQRTATPRIDRKLTIVMAADNGVIAEGVSQSDYHVTTQVVENMLHQRATIALMSERAGSDFLVADIGMKEKVEGVVDISQMRGTYNMAKGPAMSRKTAIAAIEAGADLAIKKAAEGYGLLSTGEMGIGNTTSSSAVLAVLSGRPAACVTGRGAGLSSEGLERKIQTIEKAIGLHRPNPKDGIDILAKVGGLDIAGLTGVFLGAAAAGVPVVIDGFIASVAALLAKQLVPAASDGMIASHCSKEPGAVLALEMLGLKPVIYGNFHLGEGSGAVLLFPMLDQAFYLYEKLPSFQEGKIETYIPLK</sequence>
<dbReference type="Pfam" id="PF02277">
    <property type="entry name" value="DBI_PRT"/>
    <property type="match status" value="1"/>
</dbReference>
<evidence type="ECO:0000256" key="8">
    <source>
        <dbReference type="ARBA" id="ARBA00022679"/>
    </source>
</evidence>
<proteinExistence type="inferred from homology"/>
<dbReference type="NCBIfam" id="TIGR03160">
    <property type="entry name" value="cobT_DBIPRT"/>
    <property type="match status" value="1"/>
</dbReference>
<comment type="pathway">
    <text evidence="2">Nucleoside biosynthesis; alpha-ribazole biosynthesis; alpha-ribazole from 5,6-dimethylbenzimidazole: step 1/2.</text>
</comment>
<comment type="caution">
    <text evidence="11">The sequence shown here is derived from an EMBL/GenBank/DDBJ whole genome shotgun (WGS) entry which is preliminary data.</text>
</comment>
<dbReference type="Gene3D" id="1.10.1610.10">
    <property type="match status" value="1"/>
</dbReference>
<evidence type="ECO:0000256" key="7">
    <source>
        <dbReference type="ARBA" id="ARBA00022676"/>
    </source>
</evidence>
<comment type="catalytic activity">
    <reaction evidence="9">
        <text>5,6-dimethylbenzimidazole + nicotinate beta-D-ribonucleotide = alpha-ribazole 5'-phosphate + nicotinate + H(+)</text>
        <dbReference type="Rhea" id="RHEA:11196"/>
        <dbReference type="ChEBI" id="CHEBI:15378"/>
        <dbReference type="ChEBI" id="CHEBI:15890"/>
        <dbReference type="ChEBI" id="CHEBI:32544"/>
        <dbReference type="ChEBI" id="CHEBI:57502"/>
        <dbReference type="ChEBI" id="CHEBI:57918"/>
        <dbReference type="EC" id="2.4.2.21"/>
    </reaction>
</comment>
<comment type="similarity">
    <text evidence="3">Belongs to the CobT family.</text>
</comment>
<dbReference type="SUPFAM" id="SSF52733">
    <property type="entry name" value="Nicotinate mononucleotide:5,6-dimethylbenzimidazole phosphoribosyltransferase (CobT)"/>
    <property type="match status" value="1"/>
</dbReference>
<dbReference type="InterPro" id="IPR003200">
    <property type="entry name" value="Nict_dMeBzImd_PRibTrfase"/>
</dbReference>
<dbReference type="InterPro" id="IPR017846">
    <property type="entry name" value="Nict_dMeBzImd_PRibTrfase_bact"/>
</dbReference>
<dbReference type="NCBIfam" id="NF000996">
    <property type="entry name" value="PRK00105.1"/>
    <property type="match status" value="1"/>
</dbReference>
<dbReference type="GO" id="GO:0008939">
    <property type="term" value="F:nicotinate-nucleotide-dimethylbenzimidazole phosphoribosyltransferase activity"/>
    <property type="evidence" value="ECO:0007669"/>
    <property type="project" value="UniProtKB-UniRule"/>
</dbReference>
<dbReference type="EC" id="2.4.2.21" evidence="4 10"/>
<accession>A0A4V2SDL4</accession>